<evidence type="ECO:0000313" key="2">
    <source>
        <dbReference type="EMBL" id="CAE0471843.1"/>
    </source>
</evidence>
<gene>
    <name evidence="2" type="ORF">CDEB00056_LOCUS16696</name>
</gene>
<sequence length="148" mass="16755">MFFFLLLIHAGSTASSFVNRLVEHKKASYLKTNMAKQSVMYSSYPNDGASGKDKSEGCCDAKGNWLQVKISMAVGWEKDKSEELKKLFVWDETTMKGLERNKANFSLEKKQERMMVYLFETALHLCLSPSNNISSNPGFELFNGSFGR</sequence>
<reference evidence="2" key="1">
    <citation type="submission" date="2021-01" db="EMBL/GenBank/DDBJ databases">
        <authorList>
            <person name="Corre E."/>
            <person name="Pelletier E."/>
            <person name="Niang G."/>
            <person name="Scheremetjew M."/>
            <person name="Finn R."/>
            <person name="Kale V."/>
            <person name="Holt S."/>
            <person name="Cochrane G."/>
            <person name="Meng A."/>
            <person name="Brown T."/>
            <person name="Cohen L."/>
        </authorList>
    </citation>
    <scope>NUCLEOTIDE SEQUENCE</scope>
    <source>
        <strain evidence="2">MM31A-1</strain>
    </source>
</reference>
<accession>A0A7S3QB80</accession>
<feature type="chain" id="PRO_5030776063" evidence="1">
    <location>
        <begin position="16"/>
        <end position="148"/>
    </location>
</feature>
<proteinExistence type="predicted"/>
<evidence type="ECO:0000256" key="1">
    <source>
        <dbReference type="SAM" id="SignalP"/>
    </source>
</evidence>
<dbReference type="EMBL" id="HBIO01021662">
    <property type="protein sequence ID" value="CAE0471843.1"/>
    <property type="molecule type" value="Transcribed_RNA"/>
</dbReference>
<organism evidence="2">
    <name type="scientific">Chaetoceros debilis</name>
    <dbReference type="NCBI Taxonomy" id="122233"/>
    <lineage>
        <taxon>Eukaryota</taxon>
        <taxon>Sar</taxon>
        <taxon>Stramenopiles</taxon>
        <taxon>Ochrophyta</taxon>
        <taxon>Bacillariophyta</taxon>
        <taxon>Coscinodiscophyceae</taxon>
        <taxon>Chaetocerotophycidae</taxon>
        <taxon>Chaetocerotales</taxon>
        <taxon>Chaetocerotaceae</taxon>
        <taxon>Chaetoceros</taxon>
    </lineage>
</organism>
<feature type="signal peptide" evidence="1">
    <location>
        <begin position="1"/>
        <end position="15"/>
    </location>
</feature>
<name>A0A7S3QB80_9STRA</name>
<protein>
    <submittedName>
        <fullName evidence="2">Uncharacterized protein</fullName>
    </submittedName>
</protein>
<dbReference type="AlphaFoldDB" id="A0A7S3QB80"/>
<keyword evidence="1" id="KW-0732">Signal</keyword>